<dbReference type="KEGG" id="lpav:PLANPX_1171"/>
<reference evidence="2" key="1">
    <citation type="submission" date="2019-10" db="EMBL/GenBank/DDBJ databases">
        <title>Lacipirellula parvula gen. nov., sp. nov., representing a lineage of planctomycetes widespread in freshwater anoxic habitats, and description of the family Lacipirellulaceae.</title>
        <authorList>
            <person name="Dedysh S.N."/>
            <person name="Kulichevskaya I.S."/>
            <person name="Beletsky A.V."/>
            <person name="Rakitin A.L."/>
            <person name="Mardanov A.V."/>
            <person name="Ivanova A.A."/>
            <person name="Saltykova V.X."/>
            <person name="Rijpstra W.I.C."/>
            <person name="Sinninghe Damste J.S."/>
            <person name="Ravin N.V."/>
        </authorList>
    </citation>
    <scope>NUCLEOTIDE SEQUENCE [LARGE SCALE GENOMIC DNA]</scope>
    <source>
        <strain evidence="2">PX69</strain>
    </source>
</reference>
<dbReference type="EMBL" id="AP021861">
    <property type="protein sequence ID" value="BBO31559.1"/>
    <property type="molecule type" value="Genomic_DNA"/>
</dbReference>
<evidence type="ECO:0000313" key="2">
    <source>
        <dbReference type="Proteomes" id="UP000326837"/>
    </source>
</evidence>
<name>A0A5K7XEY8_9BACT</name>
<sequence length="103" mass="10851">MTLSKPAQVQILGHNVAQITDTSQPLPGVEAAVAAGARGVTVQSLDVAGDPLWIALDGSDAAVDYAIRFEPRGVWIWYLTDLAAVRVIATPGNSAKIGVTWLR</sequence>
<dbReference type="Proteomes" id="UP000326837">
    <property type="component" value="Chromosome"/>
</dbReference>
<dbReference type="AlphaFoldDB" id="A0A5K7XEY8"/>
<proteinExistence type="predicted"/>
<organism evidence="1 2">
    <name type="scientific">Lacipirellula parvula</name>
    <dbReference type="NCBI Taxonomy" id="2650471"/>
    <lineage>
        <taxon>Bacteria</taxon>
        <taxon>Pseudomonadati</taxon>
        <taxon>Planctomycetota</taxon>
        <taxon>Planctomycetia</taxon>
        <taxon>Pirellulales</taxon>
        <taxon>Lacipirellulaceae</taxon>
        <taxon>Lacipirellula</taxon>
    </lineage>
</organism>
<keyword evidence="2" id="KW-1185">Reference proteome</keyword>
<evidence type="ECO:0000313" key="1">
    <source>
        <dbReference type="EMBL" id="BBO31559.1"/>
    </source>
</evidence>
<protein>
    <submittedName>
        <fullName evidence="1">Uncharacterized protein</fullName>
    </submittedName>
</protein>
<gene>
    <name evidence="1" type="ORF">PLANPX_1171</name>
</gene>
<accession>A0A5K7XEY8</accession>